<dbReference type="RefSeq" id="WP_134212549.1">
    <property type="nucleotide sequence ID" value="NZ_QFFZ01000004.1"/>
</dbReference>
<sequence>MIKAQQKDIREIAGMVEGCHKVLLAGCGGCVTVCLAGGEKETEIAARALRLIRKRSGKPLETVTYVATRQCEPEFLAPLDELVKDVDAVISLACGVGVQCLAERYQDKWVVPALDTKFAGGSKETGVWEERCGLCGDCILHKTGGICPVVRCSKSILNGPCGGSQHGKCELGQDIDCAWQLIYDRMKALGRLSELTAVQPPKDWSKARDGGPRRLIREDLIADEISE</sequence>
<gene>
    <name evidence="2" type="ORF">Pmgp_00672</name>
</gene>
<feature type="domain" description="Methylene-tetrahydrofolate reductase C-terminal-like" evidence="1">
    <location>
        <begin position="112"/>
        <end position="205"/>
    </location>
</feature>
<dbReference type="EMBL" id="QFFZ01000004">
    <property type="protein sequence ID" value="TEB13034.1"/>
    <property type="molecule type" value="Genomic_DNA"/>
</dbReference>
<keyword evidence="3" id="KW-1185">Reference proteome</keyword>
<proteinExistence type="predicted"/>
<dbReference type="Pfam" id="PF12225">
    <property type="entry name" value="DUF5981"/>
    <property type="match status" value="1"/>
</dbReference>
<dbReference type="PANTHER" id="PTHR38755:SF1">
    <property type="entry name" value="METHYLENE-TETRAHYDROFOLATE REDUCTASE C-TERMINAL DOMAIN-CONTAINING PROTEIN"/>
    <property type="match status" value="1"/>
</dbReference>
<dbReference type="Proteomes" id="UP000297597">
    <property type="component" value="Unassembled WGS sequence"/>
</dbReference>
<dbReference type="OrthoDB" id="9803687at2"/>
<reference evidence="2 3" key="1">
    <citation type="journal article" date="2018" name="Environ. Microbiol.">
        <title>Novel energy conservation strategies and behaviour of Pelotomaculum schinkii driving syntrophic propionate catabolism.</title>
        <authorList>
            <person name="Hidalgo-Ahumada C.A.P."/>
            <person name="Nobu M.K."/>
            <person name="Narihiro T."/>
            <person name="Tamaki H."/>
            <person name="Liu W.T."/>
            <person name="Kamagata Y."/>
            <person name="Stams A.J.M."/>
            <person name="Imachi H."/>
            <person name="Sousa D.Z."/>
        </authorList>
    </citation>
    <scope>NUCLEOTIDE SEQUENCE [LARGE SCALE GENOMIC DNA]</scope>
    <source>
        <strain evidence="2 3">MGP</strain>
    </source>
</reference>
<name>A0A4Y7RVK7_9FIRM</name>
<comment type="caution">
    <text evidence="2">The sequence shown here is derived from an EMBL/GenBank/DDBJ whole genome shotgun (WGS) entry which is preliminary data.</text>
</comment>
<evidence type="ECO:0000313" key="3">
    <source>
        <dbReference type="Proteomes" id="UP000297597"/>
    </source>
</evidence>
<dbReference type="InterPro" id="IPR022026">
    <property type="entry name" value="DUF5981"/>
</dbReference>
<evidence type="ECO:0000313" key="2">
    <source>
        <dbReference type="EMBL" id="TEB13034.1"/>
    </source>
</evidence>
<dbReference type="AlphaFoldDB" id="A0A4Y7RVK7"/>
<evidence type="ECO:0000259" key="1">
    <source>
        <dbReference type="Pfam" id="PF12225"/>
    </source>
</evidence>
<accession>A0A4Y7RVK7</accession>
<organism evidence="2 3">
    <name type="scientific">Pelotomaculum propionicicum</name>
    <dbReference type="NCBI Taxonomy" id="258475"/>
    <lineage>
        <taxon>Bacteria</taxon>
        <taxon>Bacillati</taxon>
        <taxon>Bacillota</taxon>
        <taxon>Clostridia</taxon>
        <taxon>Eubacteriales</taxon>
        <taxon>Desulfotomaculaceae</taxon>
        <taxon>Pelotomaculum</taxon>
    </lineage>
</organism>
<dbReference type="PANTHER" id="PTHR38755">
    <property type="entry name" value="5,10-METHYLENETETRAHYDROFOLATE REDUCTASE"/>
    <property type="match status" value="1"/>
</dbReference>
<protein>
    <recommendedName>
        <fullName evidence="1">Methylene-tetrahydrofolate reductase C-terminal-like domain-containing protein</fullName>
    </recommendedName>
</protein>